<accession>A0A368R1B3</accession>
<gene>
    <name evidence="1" type="ORF">SETIT_5G036700v2</name>
</gene>
<proteinExistence type="predicted"/>
<protein>
    <submittedName>
        <fullName evidence="1">Uncharacterized protein</fullName>
    </submittedName>
</protein>
<dbReference type="OrthoDB" id="708528at2759"/>
<sequence>MDMHTGIAQHGLRTWVSRTNLLFDGYGDGTWHFFRCPYGLETIAMRKYIHYLQCKIFDLECRVEDLQSEVNANPWAVNITGDLMCTDPWCKYPYHHNKDPPLSPPSSSSTRK</sequence>
<evidence type="ECO:0000313" key="1">
    <source>
        <dbReference type="EMBL" id="RCV23838.1"/>
    </source>
</evidence>
<dbReference type="EMBL" id="CM003532">
    <property type="protein sequence ID" value="RCV23838.1"/>
    <property type="molecule type" value="Genomic_DNA"/>
</dbReference>
<name>A0A368R1B3_SETIT</name>
<reference evidence="1" key="2">
    <citation type="submission" date="2015-07" db="EMBL/GenBank/DDBJ databases">
        <authorList>
            <person name="Noorani M."/>
        </authorList>
    </citation>
    <scope>NUCLEOTIDE SEQUENCE</scope>
    <source>
        <strain evidence="1">Yugu1</strain>
    </source>
</reference>
<organism evidence="1">
    <name type="scientific">Setaria italica</name>
    <name type="common">Foxtail millet</name>
    <name type="synonym">Panicum italicum</name>
    <dbReference type="NCBI Taxonomy" id="4555"/>
    <lineage>
        <taxon>Eukaryota</taxon>
        <taxon>Viridiplantae</taxon>
        <taxon>Streptophyta</taxon>
        <taxon>Embryophyta</taxon>
        <taxon>Tracheophyta</taxon>
        <taxon>Spermatophyta</taxon>
        <taxon>Magnoliopsida</taxon>
        <taxon>Liliopsida</taxon>
        <taxon>Poales</taxon>
        <taxon>Poaceae</taxon>
        <taxon>PACMAD clade</taxon>
        <taxon>Panicoideae</taxon>
        <taxon>Panicodae</taxon>
        <taxon>Paniceae</taxon>
        <taxon>Cenchrinae</taxon>
        <taxon>Setaria</taxon>
    </lineage>
</organism>
<dbReference type="AlphaFoldDB" id="A0A368R1B3"/>
<reference evidence="1" key="1">
    <citation type="journal article" date="2012" name="Nat. Biotechnol.">
        <title>Reference genome sequence of the model plant Setaria.</title>
        <authorList>
            <person name="Bennetzen J.L."/>
            <person name="Schmutz J."/>
            <person name="Wang H."/>
            <person name="Percifield R."/>
            <person name="Hawkins J."/>
            <person name="Pontaroli A.C."/>
            <person name="Estep M."/>
            <person name="Feng L."/>
            <person name="Vaughn J.N."/>
            <person name="Grimwood J."/>
            <person name="Jenkins J."/>
            <person name="Barry K."/>
            <person name="Lindquist E."/>
            <person name="Hellsten U."/>
            <person name="Deshpande S."/>
            <person name="Wang X."/>
            <person name="Wu X."/>
            <person name="Mitros T."/>
            <person name="Triplett J."/>
            <person name="Yang X."/>
            <person name="Ye C.Y."/>
            <person name="Mauro-Herrera M."/>
            <person name="Wang L."/>
            <person name="Li P."/>
            <person name="Sharma M."/>
            <person name="Sharma R."/>
            <person name="Ronald P.C."/>
            <person name="Panaud O."/>
            <person name="Kellogg E.A."/>
            <person name="Brutnell T.P."/>
            <person name="Doust A.N."/>
            <person name="Tuskan G.A."/>
            <person name="Rokhsar D."/>
            <person name="Devos K.M."/>
        </authorList>
    </citation>
    <scope>NUCLEOTIDE SEQUENCE [LARGE SCALE GENOMIC DNA]</scope>
    <source>
        <strain evidence="1">Yugu1</strain>
    </source>
</reference>